<reference evidence="4" key="1">
    <citation type="journal article" date="2013" name="Environ. Microbiol.">
        <title>Microbiota from the distal guts of lean and obese adolescents exhibit partial functional redundancy besides clear differences in community structure.</title>
        <authorList>
            <person name="Ferrer M."/>
            <person name="Ruiz A."/>
            <person name="Lanza F."/>
            <person name="Haange S.B."/>
            <person name="Oberbach A."/>
            <person name="Till H."/>
            <person name="Bargiela R."/>
            <person name="Campoy C."/>
            <person name="Segura M.T."/>
            <person name="Richter M."/>
            <person name="von Bergen M."/>
            <person name="Seifert J."/>
            <person name="Suarez A."/>
        </authorList>
    </citation>
    <scope>NUCLEOTIDE SEQUENCE</scope>
</reference>
<evidence type="ECO:0000313" key="4">
    <source>
        <dbReference type="EMBL" id="EKC56369.1"/>
    </source>
</evidence>
<dbReference type="InterPro" id="IPR017850">
    <property type="entry name" value="Alkaline_phosphatase_core_sf"/>
</dbReference>
<accession>K1SLS8</accession>
<comment type="caution">
    <text evidence="4">The sequence shown here is derived from an EMBL/GenBank/DDBJ whole genome shotgun (WGS) entry which is preliminary data.</text>
</comment>
<sequence length="411" mass="44512">MMKRTPLLSLGIAGLGAAALPTSAQAQAPRTEQDRPNVIVILADDLGFGDISCNGSRTIATPNIDRIAAEGIRFTNAHTTSSTSTPARFGLLTGIYPWRVPGTGIAPGDAGMIIRPGTPTLASTLRDAGYTTGAVGKWHLGLGESGRQDWNGHITPGLEEIGFDYSFIMAATGDRVPCVYIENQRVYNYDPEAPISVSYKENFPGEPTGRDNPELLRLHPSHGHDMSIVNGISRIGYMKGGGKALWKDEEIADVITGKAVEFIEKNRERPFFLYFGTNDIHVPRVPHKRFAGRSGMGARGDAILSFDWSVGRIARVLDSLGIADRTILIVTSDNGPVVDDGYRDRAVELLGDHRPWHIYRGGKYSAFEAGTRVPFIVRWDDGARAGTVSGALISQIDLFATLARRCGARIP</sequence>
<gene>
    <name evidence="4" type="ORF">LEA_14873</name>
</gene>
<evidence type="ECO:0000256" key="2">
    <source>
        <dbReference type="ARBA" id="ARBA00022801"/>
    </source>
</evidence>
<dbReference type="PROSITE" id="PS00149">
    <property type="entry name" value="SULFATASE_2"/>
    <property type="match status" value="1"/>
</dbReference>
<feature type="non-terminal residue" evidence="4">
    <location>
        <position position="411"/>
    </location>
</feature>
<feature type="domain" description="Sulfatase N-terminal" evidence="3">
    <location>
        <begin position="36"/>
        <end position="405"/>
    </location>
</feature>
<dbReference type="EMBL" id="AJWY01010137">
    <property type="protein sequence ID" value="EKC56369.1"/>
    <property type="molecule type" value="Genomic_DNA"/>
</dbReference>
<dbReference type="GO" id="GO:0016787">
    <property type="term" value="F:hydrolase activity"/>
    <property type="evidence" value="ECO:0007669"/>
    <property type="project" value="UniProtKB-KW"/>
</dbReference>
<keyword evidence="2" id="KW-0378">Hydrolase</keyword>
<dbReference type="InterPro" id="IPR052701">
    <property type="entry name" value="GAG_Ulvan_Degrading_Sulfatases"/>
</dbReference>
<comment type="similarity">
    <text evidence="1">Belongs to the sulfatase family.</text>
</comment>
<dbReference type="PROSITE" id="PS00523">
    <property type="entry name" value="SULFATASE_1"/>
    <property type="match status" value="1"/>
</dbReference>
<dbReference type="Pfam" id="PF00884">
    <property type="entry name" value="Sulfatase"/>
    <property type="match status" value="1"/>
</dbReference>
<protein>
    <submittedName>
        <fullName evidence="4">Arylsulfatase A</fullName>
    </submittedName>
</protein>
<name>K1SLS8_9ZZZZ</name>
<organism evidence="4">
    <name type="scientific">human gut metagenome</name>
    <dbReference type="NCBI Taxonomy" id="408170"/>
    <lineage>
        <taxon>unclassified sequences</taxon>
        <taxon>metagenomes</taxon>
        <taxon>organismal metagenomes</taxon>
    </lineage>
</organism>
<dbReference type="Gene3D" id="3.40.720.10">
    <property type="entry name" value="Alkaline Phosphatase, subunit A"/>
    <property type="match status" value="1"/>
</dbReference>
<dbReference type="InterPro" id="IPR024607">
    <property type="entry name" value="Sulfatase_CS"/>
</dbReference>
<dbReference type="PANTHER" id="PTHR43751">
    <property type="entry name" value="SULFATASE"/>
    <property type="match status" value="1"/>
</dbReference>
<dbReference type="InterPro" id="IPR000917">
    <property type="entry name" value="Sulfatase_N"/>
</dbReference>
<dbReference type="SUPFAM" id="SSF53649">
    <property type="entry name" value="Alkaline phosphatase-like"/>
    <property type="match status" value="1"/>
</dbReference>
<dbReference type="PANTHER" id="PTHR43751:SF6">
    <property type="entry name" value="N-ACETYLGALACTOSAMINE-6-O-SULFATASE"/>
    <property type="match status" value="1"/>
</dbReference>
<dbReference type="AlphaFoldDB" id="K1SLS8"/>
<evidence type="ECO:0000259" key="3">
    <source>
        <dbReference type="Pfam" id="PF00884"/>
    </source>
</evidence>
<proteinExistence type="inferred from homology"/>
<evidence type="ECO:0000256" key="1">
    <source>
        <dbReference type="ARBA" id="ARBA00008779"/>
    </source>
</evidence>